<sequence>MEDIIGPPYPEFGIYCDDLSNLGQWILDTKPLLRAGLVWYLPSFAVSDKGTVDDIRGSKILGEGHESVDYIIRDGRAIDASGASPFKKQARSADSSDRSPVP</sequence>
<dbReference type="Proteomes" id="UP001501442">
    <property type="component" value="Unassembled WGS sequence"/>
</dbReference>
<reference evidence="3" key="1">
    <citation type="journal article" date="2019" name="Int. J. Syst. Evol. Microbiol.">
        <title>The Global Catalogue of Microorganisms (GCM) 10K type strain sequencing project: providing services to taxonomists for standard genome sequencing and annotation.</title>
        <authorList>
            <consortium name="The Broad Institute Genomics Platform"/>
            <consortium name="The Broad Institute Genome Sequencing Center for Infectious Disease"/>
            <person name="Wu L."/>
            <person name="Ma J."/>
        </authorList>
    </citation>
    <scope>NUCLEOTIDE SEQUENCE [LARGE SCALE GENOMIC DNA]</scope>
    <source>
        <strain evidence="3">JCM 17939</strain>
    </source>
</reference>
<evidence type="ECO:0000256" key="1">
    <source>
        <dbReference type="SAM" id="MobiDB-lite"/>
    </source>
</evidence>
<feature type="region of interest" description="Disordered" evidence="1">
    <location>
        <begin position="82"/>
        <end position="102"/>
    </location>
</feature>
<keyword evidence="3" id="KW-1185">Reference proteome</keyword>
<organism evidence="2 3">
    <name type="scientific">Actinoallomurus vinaceus</name>
    <dbReference type="NCBI Taxonomy" id="1080074"/>
    <lineage>
        <taxon>Bacteria</taxon>
        <taxon>Bacillati</taxon>
        <taxon>Actinomycetota</taxon>
        <taxon>Actinomycetes</taxon>
        <taxon>Streptosporangiales</taxon>
        <taxon>Thermomonosporaceae</taxon>
        <taxon>Actinoallomurus</taxon>
    </lineage>
</organism>
<comment type="caution">
    <text evidence="2">The sequence shown here is derived from an EMBL/GenBank/DDBJ whole genome shotgun (WGS) entry which is preliminary data.</text>
</comment>
<proteinExistence type="predicted"/>
<accession>A0ABP8UCA2</accession>
<evidence type="ECO:0000313" key="3">
    <source>
        <dbReference type="Proteomes" id="UP001501442"/>
    </source>
</evidence>
<dbReference type="EMBL" id="BAABHK010000005">
    <property type="protein sequence ID" value="GAA4627720.1"/>
    <property type="molecule type" value="Genomic_DNA"/>
</dbReference>
<evidence type="ECO:0000313" key="2">
    <source>
        <dbReference type="EMBL" id="GAA4627720.1"/>
    </source>
</evidence>
<name>A0ABP8UCA2_9ACTN</name>
<gene>
    <name evidence="2" type="ORF">GCM10023196_041080</name>
</gene>
<protein>
    <submittedName>
        <fullName evidence="2">Uncharacterized protein</fullName>
    </submittedName>
</protein>